<dbReference type="Proteomes" id="UP001642464">
    <property type="component" value="Unassembled WGS sequence"/>
</dbReference>
<protein>
    <recommendedName>
        <fullName evidence="3">O-fucosyltransferase family protein</fullName>
    </recommendedName>
</protein>
<comment type="caution">
    <text evidence="1">The sequence shown here is derived from an EMBL/GenBank/DDBJ whole genome shotgun (WGS) entry which is preliminary data.</text>
</comment>
<evidence type="ECO:0000313" key="1">
    <source>
        <dbReference type="EMBL" id="CAK9072875.1"/>
    </source>
</evidence>
<name>A0ABP0PDU6_9DINO</name>
<dbReference type="Gene3D" id="3.40.50.11350">
    <property type="match status" value="1"/>
</dbReference>
<sequence>MALPEGRLVPWKGYAERLAHGTEEGNTLCCSHSWSVWRCEIWTEGLFSLLFWALGFLESSVGRAEERFLIDWTDERILFHGSGQLGYSSNAWNHFFEQPGGDPPKLKEKLGECQEAGRLKIVVRFGPPWFQKFGEFRGADEGDGPFREIKGGRLDEATAELGRQAVRRWVRVRPAILHRAEEWLNEHSEGGRRLAVHLRRTDKLEQCRSNDLPLPEILSQILAFCRSLECSSVLLCTDDATMKKELWRQLHLVGLETYTFDALLSIGGPSHKDENLDRRRNAEDVLVEVLLMSRCHALLSTSGSWRVQQC</sequence>
<accession>A0ABP0PDU6</accession>
<organism evidence="1 2">
    <name type="scientific">Durusdinium trenchii</name>
    <dbReference type="NCBI Taxonomy" id="1381693"/>
    <lineage>
        <taxon>Eukaryota</taxon>
        <taxon>Sar</taxon>
        <taxon>Alveolata</taxon>
        <taxon>Dinophyceae</taxon>
        <taxon>Suessiales</taxon>
        <taxon>Symbiodiniaceae</taxon>
        <taxon>Durusdinium</taxon>
    </lineage>
</organism>
<dbReference type="CDD" id="cd11296">
    <property type="entry name" value="O-FucT_like"/>
    <property type="match status" value="1"/>
</dbReference>
<gene>
    <name evidence="1" type="ORF">SCF082_LOCUS35778</name>
</gene>
<evidence type="ECO:0000313" key="2">
    <source>
        <dbReference type="Proteomes" id="UP001642464"/>
    </source>
</evidence>
<reference evidence="1 2" key="1">
    <citation type="submission" date="2024-02" db="EMBL/GenBank/DDBJ databases">
        <authorList>
            <person name="Chen Y."/>
            <person name="Shah S."/>
            <person name="Dougan E. K."/>
            <person name="Thang M."/>
            <person name="Chan C."/>
        </authorList>
    </citation>
    <scope>NUCLEOTIDE SEQUENCE [LARGE SCALE GENOMIC DNA]</scope>
</reference>
<keyword evidence="2" id="KW-1185">Reference proteome</keyword>
<evidence type="ECO:0008006" key="3">
    <source>
        <dbReference type="Google" id="ProtNLM"/>
    </source>
</evidence>
<proteinExistence type="predicted"/>
<dbReference type="EMBL" id="CAXAMM010034447">
    <property type="protein sequence ID" value="CAK9072875.1"/>
    <property type="molecule type" value="Genomic_DNA"/>
</dbReference>